<evidence type="ECO:0000256" key="2">
    <source>
        <dbReference type="ARBA" id="ARBA00022723"/>
    </source>
</evidence>
<protein>
    <recommendedName>
        <fullName evidence="8">Indoleamine 2,3-dioxygenase</fullName>
    </recommendedName>
</protein>
<sequence length="452" mass="51806">MPQSEFFVSPKNGFLPRQDPLKELPAQFDKLEDLLQRMPLRLKDGSPGLLWKGEFGDAVKSELPFYDVSGVEDPRLLAALYRDYTFAASSYLLEPCDIQYRNQGEYGLGRQVLPKSIAVPLSIVADKIGAKPFMEYAMCYSLYNYKRENPRDEMPNYKELSLIRGFAMTPDEHGFILVHVAMVAHSGNLIKYSLDTLKAVHENDRQKFDTAIKGYLDTMEQVNQVMETMWGRSQPEQYLNFRTFIMGSKNQPMFPNGVIYEGTPDEATPRFYRGESGANDSMIPLSDNLFQVTASLPDNPLTRVLKDFRTYRPVNHHHYLNYVQEQADTVGVRQFAEKDPNSLALYLGNLDQIRAFRHRHWLFTKEYIIKRTTHPVATGGSPIVTWLPNQLASVMTIMQDSGSKLDVTKCNTENRKLAEDVLARAETQLRVLKREVKELQEKFPNQEKLAVV</sequence>
<feature type="binding site" description="proximal binding residue" evidence="4">
    <location>
        <position position="360"/>
    </location>
    <ligand>
        <name>heme b</name>
        <dbReference type="ChEBI" id="CHEBI:60344"/>
    </ligand>
    <ligandPart>
        <name>Fe</name>
        <dbReference type="ChEBI" id="CHEBI:18248"/>
    </ligandPart>
</feature>
<dbReference type="Gene3D" id="1.20.58.480">
    <property type="match status" value="1"/>
</dbReference>
<accession>A0A137PE52</accession>
<dbReference type="SUPFAM" id="SSF140959">
    <property type="entry name" value="Indolic compounds 2,3-dioxygenase-like"/>
    <property type="match status" value="1"/>
</dbReference>
<keyword evidence="3 4" id="KW-0408">Iron</keyword>
<feature type="coiled-coil region" evidence="5">
    <location>
        <begin position="415"/>
        <end position="449"/>
    </location>
</feature>
<dbReference type="GO" id="GO:0046872">
    <property type="term" value="F:metal ion binding"/>
    <property type="evidence" value="ECO:0007669"/>
    <property type="project" value="UniProtKB-KW"/>
</dbReference>
<proteinExistence type="inferred from homology"/>
<dbReference type="OMA" id="TYELGPA"/>
<dbReference type="InterPro" id="IPR000898">
    <property type="entry name" value="Indolamine_dOase"/>
</dbReference>
<evidence type="ECO:0000256" key="5">
    <source>
        <dbReference type="SAM" id="Coils"/>
    </source>
</evidence>
<reference evidence="6 7" key="1">
    <citation type="journal article" date="2015" name="Genome Biol. Evol.">
        <title>Phylogenomic analyses indicate that early fungi evolved digesting cell walls of algal ancestors of land plants.</title>
        <authorList>
            <person name="Chang Y."/>
            <person name="Wang S."/>
            <person name="Sekimoto S."/>
            <person name="Aerts A.L."/>
            <person name="Choi C."/>
            <person name="Clum A."/>
            <person name="LaButti K.M."/>
            <person name="Lindquist E.A."/>
            <person name="Yee Ngan C."/>
            <person name="Ohm R.A."/>
            <person name="Salamov A.A."/>
            <person name="Grigoriev I.V."/>
            <person name="Spatafora J.W."/>
            <person name="Berbee M.L."/>
        </authorList>
    </citation>
    <scope>NUCLEOTIDE SEQUENCE [LARGE SCALE GENOMIC DNA]</scope>
    <source>
        <strain evidence="6 7">NRRL 28638</strain>
    </source>
</reference>
<evidence type="ECO:0000313" key="6">
    <source>
        <dbReference type="EMBL" id="KXN73283.1"/>
    </source>
</evidence>
<comment type="similarity">
    <text evidence="1">Belongs to the indoleamine 2,3-dioxygenase family.</text>
</comment>
<dbReference type="OrthoDB" id="10262710at2759"/>
<dbReference type="GO" id="GO:0016702">
    <property type="term" value="F:oxidoreductase activity, acting on single donors with incorporation of molecular oxygen, incorporation of two atoms of oxygen"/>
    <property type="evidence" value="ECO:0007669"/>
    <property type="project" value="UniProtKB-ARBA"/>
</dbReference>
<keyword evidence="7" id="KW-1185">Reference proteome</keyword>
<dbReference type="Pfam" id="PF01231">
    <property type="entry name" value="IDO"/>
    <property type="match status" value="1"/>
</dbReference>
<dbReference type="InterPro" id="IPR037217">
    <property type="entry name" value="Trp/Indoleamine_2_3_dOase-like"/>
</dbReference>
<keyword evidence="5" id="KW-0175">Coiled coil</keyword>
<dbReference type="STRING" id="796925.A0A137PE52"/>
<organism evidence="6 7">
    <name type="scientific">Conidiobolus coronatus (strain ATCC 28846 / CBS 209.66 / NRRL 28638)</name>
    <name type="common">Delacroixia coronata</name>
    <dbReference type="NCBI Taxonomy" id="796925"/>
    <lineage>
        <taxon>Eukaryota</taxon>
        <taxon>Fungi</taxon>
        <taxon>Fungi incertae sedis</taxon>
        <taxon>Zoopagomycota</taxon>
        <taxon>Entomophthoromycotina</taxon>
        <taxon>Entomophthoromycetes</taxon>
        <taxon>Entomophthorales</taxon>
        <taxon>Ancylistaceae</taxon>
        <taxon>Conidiobolus</taxon>
    </lineage>
</organism>
<evidence type="ECO:0000256" key="3">
    <source>
        <dbReference type="ARBA" id="ARBA00023004"/>
    </source>
</evidence>
<keyword evidence="4" id="KW-0349">Heme</keyword>
<dbReference type="EMBL" id="KQ964439">
    <property type="protein sequence ID" value="KXN73283.1"/>
    <property type="molecule type" value="Genomic_DNA"/>
</dbReference>
<dbReference type="GO" id="GO:0020037">
    <property type="term" value="F:heme binding"/>
    <property type="evidence" value="ECO:0007669"/>
    <property type="project" value="InterPro"/>
</dbReference>
<name>A0A137PE52_CONC2</name>
<keyword evidence="2 4" id="KW-0479">Metal-binding</keyword>
<evidence type="ECO:0000256" key="1">
    <source>
        <dbReference type="ARBA" id="ARBA00007119"/>
    </source>
</evidence>
<dbReference type="GO" id="GO:0019441">
    <property type="term" value="P:L-tryptophan catabolic process to kynurenine"/>
    <property type="evidence" value="ECO:0007669"/>
    <property type="project" value="InterPro"/>
</dbReference>
<evidence type="ECO:0000256" key="4">
    <source>
        <dbReference type="PIRSR" id="PIRSR600898-1"/>
    </source>
</evidence>
<evidence type="ECO:0000313" key="7">
    <source>
        <dbReference type="Proteomes" id="UP000070444"/>
    </source>
</evidence>
<dbReference type="PANTHER" id="PTHR28657:SF3">
    <property type="entry name" value="INDOLEAMINE 2,3-DIOXYGENASE"/>
    <property type="match status" value="1"/>
</dbReference>
<dbReference type="Proteomes" id="UP000070444">
    <property type="component" value="Unassembled WGS sequence"/>
</dbReference>
<evidence type="ECO:0008006" key="8">
    <source>
        <dbReference type="Google" id="ProtNLM"/>
    </source>
</evidence>
<gene>
    <name evidence="6" type="ORF">CONCODRAFT_36004</name>
</gene>
<dbReference type="PANTHER" id="PTHR28657">
    <property type="entry name" value="INDOLEAMINE 2,3-DIOXYGENASE"/>
    <property type="match status" value="1"/>
</dbReference>
<dbReference type="AlphaFoldDB" id="A0A137PE52"/>